<evidence type="ECO:0000313" key="2">
    <source>
        <dbReference type="EMBL" id="VAW59653.1"/>
    </source>
</evidence>
<dbReference type="SUPFAM" id="SSF53383">
    <property type="entry name" value="PLP-dependent transferases"/>
    <property type="match status" value="1"/>
</dbReference>
<dbReference type="EC" id="2.8.1.7" evidence="2"/>
<dbReference type="InterPro" id="IPR015421">
    <property type="entry name" value="PyrdxlP-dep_Trfase_major"/>
</dbReference>
<dbReference type="GO" id="GO:0031071">
    <property type="term" value="F:cysteine desulfurase activity"/>
    <property type="evidence" value="ECO:0007669"/>
    <property type="project" value="UniProtKB-EC"/>
</dbReference>
<feature type="domain" description="Aminotransferase class V" evidence="1">
    <location>
        <begin position="12"/>
        <end position="342"/>
    </location>
</feature>
<name>A0A3B0X5J1_9ZZZZ</name>
<dbReference type="PANTHER" id="PTHR43586">
    <property type="entry name" value="CYSTEINE DESULFURASE"/>
    <property type="match status" value="1"/>
</dbReference>
<accession>A0A3B0X5J1</accession>
<protein>
    <submittedName>
        <fullName evidence="2">Cysteine desulfurase</fullName>
        <ecNumber evidence="2">2.8.1.7</ecNumber>
    </submittedName>
</protein>
<dbReference type="Pfam" id="PF00266">
    <property type="entry name" value="Aminotran_5"/>
    <property type="match status" value="1"/>
</dbReference>
<dbReference type="EMBL" id="UOFH01000093">
    <property type="protein sequence ID" value="VAW59653.1"/>
    <property type="molecule type" value="Genomic_DNA"/>
</dbReference>
<evidence type="ECO:0000259" key="1">
    <source>
        <dbReference type="Pfam" id="PF00266"/>
    </source>
</evidence>
<dbReference type="InterPro" id="IPR000192">
    <property type="entry name" value="Aminotrans_V_dom"/>
</dbReference>
<dbReference type="InterPro" id="IPR015424">
    <property type="entry name" value="PyrdxlP-dep_Trfase"/>
</dbReference>
<dbReference type="AlphaFoldDB" id="A0A3B0X5J1"/>
<gene>
    <name evidence="2" type="ORF">MNBD_GAMMA08-1570</name>
</gene>
<dbReference type="Gene3D" id="3.90.1150.10">
    <property type="entry name" value="Aspartate Aminotransferase, domain 1"/>
    <property type="match status" value="1"/>
</dbReference>
<dbReference type="Gene3D" id="3.40.640.10">
    <property type="entry name" value="Type I PLP-dependent aspartate aminotransferase-like (Major domain)"/>
    <property type="match status" value="1"/>
</dbReference>
<dbReference type="PANTHER" id="PTHR43586:SF15">
    <property type="entry name" value="BLR3095 PROTEIN"/>
    <property type="match status" value="1"/>
</dbReference>
<reference evidence="2" key="1">
    <citation type="submission" date="2018-06" db="EMBL/GenBank/DDBJ databases">
        <authorList>
            <person name="Zhirakovskaya E."/>
        </authorList>
    </citation>
    <scope>NUCLEOTIDE SEQUENCE</scope>
</reference>
<sequence>MQNDFNLQAGLIYVNHAAVAPWPVCTVNAVKQFAAECGEVGSVHYENWLNVEQQLKENLACLINAPSADEIALLKNTSEGLSIIAKGITWQTGDNIVITNEEFPSNFIVWDALRAQGVELRIADIQNTPYPEKAIIQQMDANTRLLSVSAVQYASGLRMNLELLGKACKTYHSLYCVDAIQQIGALQFDVQAMDADFVIADGHKWMLGPEGLALFYCKASRISELQLQQFGWHMVDDLSDFDNMTNWQPASTARRFECGSPNTLATHALHASTGLLLDHGMSKIEAAVLSNVQKLIDLFSAMADIRVLSPTDINRHGGIFTFKKATADNQQLYEYLVKKNVVCAPRGGGIRFSPHYYNQTNEFEQLAEWVENYRSN</sequence>
<proteinExistence type="predicted"/>
<keyword evidence="2" id="KW-0808">Transferase</keyword>
<organism evidence="2">
    <name type="scientific">hydrothermal vent metagenome</name>
    <dbReference type="NCBI Taxonomy" id="652676"/>
    <lineage>
        <taxon>unclassified sequences</taxon>
        <taxon>metagenomes</taxon>
        <taxon>ecological metagenomes</taxon>
    </lineage>
</organism>
<dbReference type="InterPro" id="IPR015422">
    <property type="entry name" value="PyrdxlP-dep_Trfase_small"/>
</dbReference>